<feature type="transmembrane region" description="Helical" evidence="1">
    <location>
        <begin position="120"/>
        <end position="141"/>
    </location>
</feature>
<keyword evidence="1" id="KW-0472">Membrane</keyword>
<dbReference type="GO" id="GO:0016746">
    <property type="term" value="F:acyltransferase activity"/>
    <property type="evidence" value="ECO:0007669"/>
    <property type="project" value="UniProtKB-KW"/>
</dbReference>
<dbReference type="EMBL" id="BMKL01000001">
    <property type="protein sequence ID" value="GGE01518.1"/>
    <property type="molecule type" value="Genomic_DNA"/>
</dbReference>
<keyword evidence="3" id="KW-0808">Transferase</keyword>
<keyword evidence="1" id="KW-0812">Transmembrane</keyword>
<feature type="transmembrane region" description="Helical" evidence="1">
    <location>
        <begin position="264"/>
        <end position="282"/>
    </location>
</feature>
<feature type="transmembrane region" description="Helical" evidence="1">
    <location>
        <begin position="32"/>
        <end position="56"/>
    </location>
</feature>
<reference evidence="4" key="1">
    <citation type="journal article" date="2019" name="Int. J. Syst. Evol. Microbiol.">
        <title>The Global Catalogue of Microorganisms (GCM) 10K type strain sequencing project: providing services to taxonomists for standard genome sequencing and annotation.</title>
        <authorList>
            <consortium name="The Broad Institute Genomics Platform"/>
            <consortium name="The Broad Institute Genome Sequencing Center for Infectious Disease"/>
            <person name="Wu L."/>
            <person name="Ma J."/>
        </authorList>
    </citation>
    <scope>NUCLEOTIDE SEQUENCE [LARGE SCALE GENOMIC DNA]</scope>
    <source>
        <strain evidence="4">CGMCC 1.15959</strain>
    </source>
</reference>
<keyword evidence="4" id="KW-1185">Reference proteome</keyword>
<organism evidence="3 4">
    <name type="scientific">Tsuneonella deserti</name>
    <dbReference type="NCBI Taxonomy" id="2035528"/>
    <lineage>
        <taxon>Bacteria</taxon>
        <taxon>Pseudomonadati</taxon>
        <taxon>Pseudomonadota</taxon>
        <taxon>Alphaproteobacteria</taxon>
        <taxon>Sphingomonadales</taxon>
        <taxon>Erythrobacteraceae</taxon>
        <taxon>Tsuneonella</taxon>
    </lineage>
</organism>
<feature type="transmembrane region" description="Helical" evidence="1">
    <location>
        <begin position="230"/>
        <end position="252"/>
    </location>
</feature>
<feature type="domain" description="Acyltransferase 3" evidence="2">
    <location>
        <begin position="2"/>
        <end position="313"/>
    </location>
</feature>
<protein>
    <submittedName>
        <fullName evidence="3">Acyltransferase</fullName>
    </submittedName>
</protein>
<comment type="caution">
    <text evidence="3">The sequence shown here is derived from an EMBL/GenBank/DDBJ whole genome shotgun (WGS) entry which is preliminary data.</text>
</comment>
<dbReference type="InterPro" id="IPR050879">
    <property type="entry name" value="Acyltransferase_3"/>
</dbReference>
<evidence type="ECO:0000313" key="3">
    <source>
        <dbReference type="EMBL" id="GGE01518.1"/>
    </source>
</evidence>
<keyword evidence="1" id="KW-1133">Transmembrane helix</keyword>
<dbReference type="Proteomes" id="UP000619041">
    <property type="component" value="Unassembled WGS sequence"/>
</dbReference>
<dbReference type="InterPro" id="IPR002656">
    <property type="entry name" value="Acyl_transf_3_dom"/>
</dbReference>
<dbReference type="PANTHER" id="PTHR23028:SF131">
    <property type="entry name" value="BLR2367 PROTEIN"/>
    <property type="match status" value="1"/>
</dbReference>
<feature type="transmembrane region" description="Helical" evidence="1">
    <location>
        <begin position="172"/>
        <end position="195"/>
    </location>
</feature>
<dbReference type="Pfam" id="PF01757">
    <property type="entry name" value="Acyl_transf_3"/>
    <property type="match status" value="1"/>
</dbReference>
<evidence type="ECO:0000259" key="2">
    <source>
        <dbReference type="Pfam" id="PF01757"/>
    </source>
</evidence>
<gene>
    <name evidence="3" type="ORF">GCM10011515_21590</name>
</gene>
<sequence>MAALSVAVVHLFSGFAVHIDRRLDGLPQGDQLAQAAVALFFVISGCVMVLSSGRLFSSAGATVHFWRRRAVRVLPPYWIATGVMAAVMLALGLAVDTGYLARSLAFVPTPRAGGRSFQLFLWPGWTLLYELIFYALFGAFVGFGRTRAVILTALAIGALVVAGALANPSGLPGFIVTRPILLLFIVGMVAGLALQRGLASPAWVRALAMVAALAAFALPQPADSQLGVGYLGWAGLPAILTFVTVMGGPLRIPFIALWEALGDASYAIYLIHVPFALVWMRIFHHGLDHPGGSLGYMASGVPLLIALSLAFYRWIERPMTMRLNVLLGGQSSRKSGPIGDLAP</sequence>
<evidence type="ECO:0000256" key="1">
    <source>
        <dbReference type="SAM" id="Phobius"/>
    </source>
</evidence>
<proteinExistence type="predicted"/>
<keyword evidence="3" id="KW-0012">Acyltransferase</keyword>
<feature type="transmembrane region" description="Helical" evidence="1">
    <location>
        <begin position="202"/>
        <end position="218"/>
    </location>
</feature>
<accession>A0ABQ1S9C4</accession>
<name>A0ABQ1S9C4_9SPHN</name>
<feature type="transmembrane region" description="Helical" evidence="1">
    <location>
        <begin position="148"/>
        <end position="166"/>
    </location>
</feature>
<feature type="transmembrane region" description="Helical" evidence="1">
    <location>
        <begin position="294"/>
        <end position="315"/>
    </location>
</feature>
<feature type="transmembrane region" description="Helical" evidence="1">
    <location>
        <begin position="77"/>
        <end position="100"/>
    </location>
</feature>
<dbReference type="PANTHER" id="PTHR23028">
    <property type="entry name" value="ACETYLTRANSFERASE"/>
    <property type="match status" value="1"/>
</dbReference>
<evidence type="ECO:0000313" key="4">
    <source>
        <dbReference type="Proteomes" id="UP000619041"/>
    </source>
</evidence>